<name>A0A4U8YIU0_9BACT</name>
<evidence type="ECO:0000313" key="2">
    <source>
        <dbReference type="EMBL" id="VFQ43174.1"/>
    </source>
</evidence>
<organism evidence="2 3">
    <name type="scientific">Desulfoluna butyratoxydans</name>
    <dbReference type="NCBI Taxonomy" id="231438"/>
    <lineage>
        <taxon>Bacteria</taxon>
        <taxon>Pseudomonadati</taxon>
        <taxon>Thermodesulfobacteriota</taxon>
        <taxon>Desulfobacteria</taxon>
        <taxon>Desulfobacterales</taxon>
        <taxon>Desulfolunaceae</taxon>
        <taxon>Desulfoluna</taxon>
    </lineage>
</organism>
<dbReference type="Proteomes" id="UP000507962">
    <property type="component" value="Unassembled WGS sequence"/>
</dbReference>
<dbReference type="EMBL" id="CAADHO010000001">
    <property type="protein sequence ID" value="VFQ43174.1"/>
    <property type="molecule type" value="Genomic_DNA"/>
</dbReference>
<dbReference type="RefSeq" id="WP_246317701.1">
    <property type="nucleotide sequence ID" value="NZ_CAADHO010000001.1"/>
</dbReference>
<proteinExistence type="predicted"/>
<accession>A0A4U8YIU0</accession>
<keyword evidence="3" id="KW-1185">Reference proteome</keyword>
<protein>
    <submittedName>
        <fullName evidence="2">Crispr-associated protein cas6 c-terminal</fullName>
    </submittedName>
</protein>
<dbReference type="Pfam" id="PF10040">
    <property type="entry name" value="CRISPR_Cas6"/>
    <property type="match status" value="1"/>
</dbReference>
<gene>
    <name evidence="2" type="ORF">MSL71_8020</name>
</gene>
<dbReference type="Gene3D" id="3.30.70.1900">
    <property type="match status" value="1"/>
</dbReference>
<dbReference type="InterPro" id="IPR019267">
    <property type="entry name" value="CRISPR-assoc_Cas6_C"/>
</dbReference>
<feature type="domain" description="CRISPR-associated protein Cas6 C-terminal" evidence="1">
    <location>
        <begin position="184"/>
        <end position="304"/>
    </location>
</feature>
<dbReference type="AlphaFoldDB" id="A0A4U8YIU0"/>
<evidence type="ECO:0000259" key="1">
    <source>
        <dbReference type="Pfam" id="PF10040"/>
    </source>
</evidence>
<reference evidence="2 3" key="1">
    <citation type="submission" date="2019-03" db="EMBL/GenBank/DDBJ databases">
        <authorList>
            <person name="Nijsse B."/>
        </authorList>
    </citation>
    <scope>NUCLEOTIDE SEQUENCE [LARGE SCALE GENOMIC DNA]</scope>
    <source>
        <strain evidence="2">Desulfoluna butyratoxydans MSL71</strain>
    </source>
</reference>
<evidence type="ECO:0000313" key="3">
    <source>
        <dbReference type="Proteomes" id="UP000507962"/>
    </source>
</evidence>
<sequence length="328" mass="36812">MMQLGNYTFRCRLDDDAVLPVYKGSIFRGVFGLALKKTICTLRLEKCDDCLLKWRCLYASVFETPQLSNSYGKSCGTAPHPFIIRPPETRQTHLSAGSSFDFGFTLLGETNHNLPYFVYAFERMGAMGIGRKMGGRRARFTLLEVRCGAHLLYTHGTRELTQCEPAPFALAGSSPDNPLSRLTLSFETPLRLKFNSRLQARLPFHVLVRAMLRRTSSLMAAFGAGEPDLDYKGLVRRAEEVSIAHQALRWSDWKRYSSRQERDMLMGGMVGTVTYEGHLAEFLPLVDFCRNVNLGKQTAFGLGRFDYSLAEVPECAAKDRGAATCELC</sequence>